<dbReference type="GO" id="GO:0009279">
    <property type="term" value="C:cell outer membrane"/>
    <property type="evidence" value="ECO:0007669"/>
    <property type="project" value="UniProtKB-SubCell"/>
</dbReference>
<accession>A0A918P069</accession>
<evidence type="ECO:0000256" key="3">
    <source>
        <dbReference type="SAM" id="SignalP"/>
    </source>
</evidence>
<evidence type="ECO:0000256" key="2">
    <source>
        <dbReference type="ARBA" id="ARBA00022729"/>
    </source>
</evidence>
<reference evidence="5" key="1">
    <citation type="journal article" date="2014" name="Int. J. Syst. Evol. Microbiol.">
        <title>Complete genome sequence of Corynebacterium casei LMG S-19264T (=DSM 44701T), isolated from a smear-ripened cheese.</title>
        <authorList>
            <consortium name="US DOE Joint Genome Institute (JGI-PGF)"/>
            <person name="Walter F."/>
            <person name="Albersmeier A."/>
            <person name="Kalinowski J."/>
            <person name="Ruckert C."/>
        </authorList>
    </citation>
    <scope>NUCLEOTIDE SEQUENCE</scope>
    <source>
        <strain evidence="5">KCTC 32182</strain>
    </source>
</reference>
<dbReference type="Pfam" id="PF13505">
    <property type="entry name" value="OMP_b-brl"/>
    <property type="match status" value="1"/>
</dbReference>
<dbReference type="InterPro" id="IPR027385">
    <property type="entry name" value="Beta-barrel_OMP"/>
</dbReference>
<proteinExistence type="predicted"/>
<dbReference type="Gene3D" id="2.40.160.20">
    <property type="match status" value="1"/>
</dbReference>
<dbReference type="InterPro" id="IPR011250">
    <property type="entry name" value="OMP/PagP_B-barrel"/>
</dbReference>
<evidence type="ECO:0000313" key="6">
    <source>
        <dbReference type="Proteomes" id="UP000645257"/>
    </source>
</evidence>
<dbReference type="SUPFAM" id="SSF56925">
    <property type="entry name" value="OMPA-like"/>
    <property type="match status" value="1"/>
</dbReference>
<feature type="signal peptide" evidence="3">
    <location>
        <begin position="1"/>
        <end position="19"/>
    </location>
</feature>
<feature type="domain" description="Outer membrane protein beta-barrel" evidence="4">
    <location>
        <begin position="7"/>
        <end position="208"/>
    </location>
</feature>
<feature type="chain" id="PRO_5037518456" description="Outer membrane protein beta-barrel domain-containing protein" evidence="3">
    <location>
        <begin position="20"/>
        <end position="236"/>
    </location>
</feature>
<dbReference type="RefSeq" id="WP_189532396.1">
    <property type="nucleotide sequence ID" value="NZ_BMYX01000005.1"/>
</dbReference>
<gene>
    <name evidence="5" type="ORF">GCM10011289_12640</name>
</gene>
<protein>
    <recommendedName>
        <fullName evidence="4">Outer membrane protein beta-barrel domain-containing protein</fullName>
    </recommendedName>
</protein>
<keyword evidence="2 3" id="KW-0732">Signal</keyword>
<comment type="caution">
    <text evidence="5">The sequence shown here is derived from an EMBL/GenBank/DDBJ whole genome shotgun (WGS) entry which is preliminary data.</text>
</comment>
<sequence length="236" mass="25181">MTKQYAILALLLAPLAARAADSGLYVFANTGYNPSGYSGHIHTVTPNMEEEKIDLKFRSGSSGSPGAIWELGGGYQLGPNSAVEVSYANLGRASARIDGSATEQGQTKPFANATGSASMDMTSLRVALLGINPVNDRFSVYGKVSVNSVSTKGTVRLDKFQAKGLRPFGSEVSESRTRNSLKLGLGLGGQLYLSKRFALRGEYEYLFGGNELRYNGTTVLSNRGVHLAKVGASFYF</sequence>
<dbReference type="AlphaFoldDB" id="A0A918P069"/>
<comment type="subcellular location">
    <subcellularLocation>
        <location evidence="1">Cell outer membrane</location>
    </subcellularLocation>
</comment>
<evidence type="ECO:0000256" key="1">
    <source>
        <dbReference type="ARBA" id="ARBA00004442"/>
    </source>
</evidence>
<keyword evidence="6" id="KW-1185">Reference proteome</keyword>
<name>A0A918P069_9NEIS</name>
<reference evidence="5" key="2">
    <citation type="submission" date="2020-09" db="EMBL/GenBank/DDBJ databases">
        <authorList>
            <person name="Sun Q."/>
            <person name="Kim S."/>
        </authorList>
    </citation>
    <scope>NUCLEOTIDE SEQUENCE</scope>
    <source>
        <strain evidence="5">KCTC 32182</strain>
    </source>
</reference>
<dbReference type="EMBL" id="BMYX01000005">
    <property type="protein sequence ID" value="GGY11213.1"/>
    <property type="molecule type" value="Genomic_DNA"/>
</dbReference>
<organism evidence="5 6">
    <name type="scientific">Paludibacterium paludis</name>
    <dbReference type="NCBI Taxonomy" id="1225769"/>
    <lineage>
        <taxon>Bacteria</taxon>
        <taxon>Pseudomonadati</taxon>
        <taxon>Pseudomonadota</taxon>
        <taxon>Betaproteobacteria</taxon>
        <taxon>Neisseriales</taxon>
        <taxon>Chromobacteriaceae</taxon>
        <taxon>Paludibacterium</taxon>
    </lineage>
</organism>
<evidence type="ECO:0000259" key="4">
    <source>
        <dbReference type="Pfam" id="PF13505"/>
    </source>
</evidence>
<evidence type="ECO:0000313" key="5">
    <source>
        <dbReference type="EMBL" id="GGY11213.1"/>
    </source>
</evidence>
<dbReference type="Proteomes" id="UP000645257">
    <property type="component" value="Unassembled WGS sequence"/>
</dbReference>